<feature type="compositionally biased region" description="Basic and acidic residues" evidence="1">
    <location>
        <begin position="15"/>
        <end position="29"/>
    </location>
</feature>
<evidence type="ECO:0000313" key="2">
    <source>
        <dbReference type="EMBL" id="OCF28456.1"/>
    </source>
</evidence>
<feature type="region of interest" description="Disordered" evidence="1">
    <location>
        <begin position="1"/>
        <end position="40"/>
    </location>
</feature>
<dbReference type="EMBL" id="KI894019">
    <property type="protein sequence ID" value="OCF28456.1"/>
    <property type="molecule type" value="Genomic_DNA"/>
</dbReference>
<dbReference type="EMBL" id="CP144542">
    <property type="protein sequence ID" value="WVW82597.1"/>
    <property type="molecule type" value="Genomic_DNA"/>
</dbReference>
<gene>
    <name evidence="2" type="ORF">I302_03315</name>
    <name evidence="3" type="ORF">I302_104608</name>
</gene>
<proteinExistence type="predicted"/>
<dbReference type="AlphaFoldDB" id="A0A1B9GBR6"/>
<organism evidence="2">
    <name type="scientific">Kwoniella bestiolae CBS 10118</name>
    <dbReference type="NCBI Taxonomy" id="1296100"/>
    <lineage>
        <taxon>Eukaryota</taxon>
        <taxon>Fungi</taxon>
        <taxon>Dikarya</taxon>
        <taxon>Basidiomycota</taxon>
        <taxon>Agaricomycotina</taxon>
        <taxon>Tremellomycetes</taxon>
        <taxon>Tremellales</taxon>
        <taxon>Cryptococcaceae</taxon>
        <taxon>Kwoniella</taxon>
    </lineage>
</organism>
<evidence type="ECO:0000256" key="1">
    <source>
        <dbReference type="SAM" id="MobiDB-lite"/>
    </source>
</evidence>
<reference evidence="2" key="1">
    <citation type="submission" date="2013-07" db="EMBL/GenBank/DDBJ databases">
        <title>The Genome Sequence of Cryptococcus bestiolae CBS10118.</title>
        <authorList>
            <consortium name="The Broad Institute Genome Sequencing Platform"/>
            <person name="Cuomo C."/>
            <person name="Litvintseva A."/>
            <person name="Chen Y."/>
            <person name="Heitman J."/>
            <person name="Sun S."/>
            <person name="Springer D."/>
            <person name="Dromer F."/>
            <person name="Young S.K."/>
            <person name="Zeng Q."/>
            <person name="Gargeya S."/>
            <person name="Fitzgerald M."/>
            <person name="Abouelleil A."/>
            <person name="Alvarado L."/>
            <person name="Berlin A.M."/>
            <person name="Chapman S.B."/>
            <person name="Dewar J."/>
            <person name="Goldberg J."/>
            <person name="Griggs A."/>
            <person name="Gujja S."/>
            <person name="Hansen M."/>
            <person name="Howarth C."/>
            <person name="Imamovic A."/>
            <person name="Larimer J."/>
            <person name="McCowan C."/>
            <person name="Murphy C."/>
            <person name="Pearson M."/>
            <person name="Priest M."/>
            <person name="Roberts A."/>
            <person name="Saif S."/>
            <person name="Shea T."/>
            <person name="Sykes S."/>
            <person name="Wortman J."/>
            <person name="Nusbaum C."/>
            <person name="Birren B."/>
        </authorList>
    </citation>
    <scope>NUCLEOTIDE SEQUENCE [LARGE SCALE GENOMIC DNA]</scope>
    <source>
        <strain evidence="2">CBS 10118</strain>
    </source>
</reference>
<evidence type="ECO:0000313" key="4">
    <source>
        <dbReference type="Proteomes" id="UP000092730"/>
    </source>
</evidence>
<reference evidence="3" key="4">
    <citation type="submission" date="2024-02" db="EMBL/GenBank/DDBJ databases">
        <title>Comparative genomics of Cryptococcus and Kwoniella reveals pathogenesis evolution and contrasting modes of karyotype evolution via chromosome fusion or intercentromeric recombination.</title>
        <authorList>
            <person name="Coelho M.A."/>
            <person name="David-Palma M."/>
            <person name="Shea T."/>
            <person name="Bowers K."/>
            <person name="McGinley-Smith S."/>
            <person name="Mohammad A.W."/>
            <person name="Gnirke A."/>
            <person name="Yurkov A.M."/>
            <person name="Nowrousian M."/>
            <person name="Sun S."/>
            <person name="Cuomo C.A."/>
            <person name="Heitman J."/>
        </authorList>
    </citation>
    <scope>NUCLEOTIDE SEQUENCE</scope>
    <source>
        <strain evidence="3">CBS 10118</strain>
    </source>
</reference>
<accession>A0A1B9GBR6</accession>
<dbReference type="VEuPathDB" id="FungiDB:I302_03315"/>
<sequence>MNRPEASMQPTTIRADSRRPPLTISRDEPTNTGNRWNGMTLPEAHDDSWFARNEFSERKHLIPYGILTTGVMGLKCIVGLQARGVIPSARQATIASDLANCQGDNATMADNWQQAEHDNSTMADMLEEALGTIADMQEVIASLYQSSTADSCTPTATFTVASSLQGRDEIYVMPAADEASTTPKN</sequence>
<protein>
    <submittedName>
        <fullName evidence="2">Uncharacterized protein</fullName>
    </submittedName>
</protein>
<dbReference type="Proteomes" id="UP000092730">
    <property type="component" value="Chromosome 2"/>
</dbReference>
<dbReference type="GeneID" id="30207714"/>
<dbReference type="RefSeq" id="XP_019049526.1">
    <property type="nucleotide sequence ID" value="XM_019189964.1"/>
</dbReference>
<keyword evidence="4" id="KW-1185">Reference proteome</keyword>
<reference evidence="3" key="2">
    <citation type="submission" date="2013-07" db="EMBL/GenBank/DDBJ databases">
        <authorList>
            <consortium name="The Broad Institute Genome Sequencing Platform"/>
            <person name="Cuomo C."/>
            <person name="Litvintseva A."/>
            <person name="Chen Y."/>
            <person name="Heitman J."/>
            <person name="Sun S."/>
            <person name="Springer D."/>
            <person name="Dromer F."/>
            <person name="Young S.K."/>
            <person name="Zeng Q."/>
            <person name="Gargeya S."/>
            <person name="Fitzgerald M."/>
            <person name="Abouelleil A."/>
            <person name="Alvarado L."/>
            <person name="Berlin A.M."/>
            <person name="Chapman S.B."/>
            <person name="Dewar J."/>
            <person name="Goldberg J."/>
            <person name="Griggs A."/>
            <person name="Gujja S."/>
            <person name="Hansen M."/>
            <person name="Howarth C."/>
            <person name="Imamovic A."/>
            <person name="Larimer J."/>
            <person name="McCowan C."/>
            <person name="Murphy C."/>
            <person name="Pearson M."/>
            <person name="Priest M."/>
            <person name="Roberts A."/>
            <person name="Saif S."/>
            <person name="Shea T."/>
            <person name="Sykes S."/>
            <person name="Wortman J."/>
            <person name="Nusbaum C."/>
            <person name="Birren B."/>
        </authorList>
    </citation>
    <scope>NUCLEOTIDE SEQUENCE</scope>
    <source>
        <strain evidence="3">CBS 10118</strain>
    </source>
</reference>
<reference evidence="2" key="3">
    <citation type="submission" date="2014-01" db="EMBL/GenBank/DDBJ databases">
        <title>Evolution of pathogenesis and genome organization in the Tremellales.</title>
        <authorList>
            <person name="Cuomo C."/>
            <person name="Litvintseva A."/>
            <person name="Heitman J."/>
            <person name="Chen Y."/>
            <person name="Sun S."/>
            <person name="Springer D."/>
            <person name="Dromer F."/>
            <person name="Young S."/>
            <person name="Zeng Q."/>
            <person name="Chapman S."/>
            <person name="Gujja S."/>
            <person name="Saif S."/>
            <person name="Birren B."/>
        </authorList>
    </citation>
    <scope>NUCLEOTIDE SEQUENCE</scope>
    <source>
        <strain evidence="2">CBS 10118</strain>
    </source>
</reference>
<evidence type="ECO:0000313" key="3">
    <source>
        <dbReference type="EMBL" id="WVW82597.1"/>
    </source>
</evidence>
<name>A0A1B9GBR6_9TREE</name>
<dbReference type="KEGG" id="kbi:30207714"/>